<feature type="region of interest" description="Disordered" evidence="1">
    <location>
        <begin position="1"/>
        <end position="28"/>
    </location>
</feature>
<sequence length="368" mass="40137">MDAPQTPDGPAAPPAAVAPAPIRTPFPDPPAPGAAVEVAPGVLWLRVPLPNALNHVNIYALDDSDGWTVVDTGLNSSRTRALWHDIMTGPLGGRPVHRVVVTHHHPDHIGLAGWFQSVHGAELVTTRTAWLSARMLSLDVQDTPPGELLDFWRGAGMDAEIYAARLTERPLNFADILWPMPLGFTRIAEGDRITMGARDWIVRIGNGHAPEQATFWSEDGALVLGADQLLGTISPNLGVYATEPLADPVGDWLESCTRLATHATDAQLVLPGHKLPFTGLPARLNQLIDNHHQALARLVPFLAEPRTAHDCFPLLYRRRIDAGLYGLAMVEALGHLNHLLHLQLVTRTRPDPQGAWLWQATAERYPTP</sequence>
<evidence type="ECO:0000313" key="4">
    <source>
        <dbReference type="Proteomes" id="UP000219050"/>
    </source>
</evidence>
<name>A0A291LVM2_9RHOB</name>
<dbReference type="InterPro" id="IPR036866">
    <property type="entry name" value="RibonucZ/Hydroxyglut_hydro"/>
</dbReference>
<feature type="compositionally biased region" description="Low complexity" evidence="1">
    <location>
        <begin position="1"/>
        <end position="21"/>
    </location>
</feature>
<dbReference type="Proteomes" id="UP000219050">
    <property type="component" value="Chromosome"/>
</dbReference>
<dbReference type="Gene3D" id="1.10.10.10">
    <property type="entry name" value="Winged helix-like DNA-binding domain superfamily/Winged helix DNA-binding domain"/>
    <property type="match status" value="1"/>
</dbReference>
<evidence type="ECO:0000313" key="3">
    <source>
        <dbReference type="EMBL" id="ATI40773.1"/>
    </source>
</evidence>
<organism evidence="3 4">
    <name type="scientific">Pacificitalea manganoxidans</name>
    <dbReference type="NCBI Taxonomy" id="1411902"/>
    <lineage>
        <taxon>Bacteria</taxon>
        <taxon>Pseudomonadati</taxon>
        <taxon>Pseudomonadota</taxon>
        <taxon>Alphaproteobacteria</taxon>
        <taxon>Rhodobacterales</taxon>
        <taxon>Paracoccaceae</taxon>
        <taxon>Pacificitalea</taxon>
    </lineage>
</organism>
<gene>
    <name evidence="3" type="ORF">CBW24_01285</name>
</gene>
<dbReference type="SMART" id="SM00849">
    <property type="entry name" value="Lactamase_B"/>
    <property type="match status" value="1"/>
</dbReference>
<dbReference type="KEGG" id="cmag:CBW24_01285"/>
<dbReference type="PANTHER" id="PTHR42951">
    <property type="entry name" value="METALLO-BETA-LACTAMASE DOMAIN-CONTAINING"/>
    <property type="match status" value="1"/>
</dbReference>
<dbReference type="Pfam" id="PF00753">
    <property type="entry name" value="Lactamase_B"/>
    <property type="match status" value="1"/>
</dbReference>
<protein>
    <submittedName>
        <fullName evidence="3">MBL fold hydrolase</fullName>
    </submittedName>
</protein>
<keyword evidence="4" id="KW-1185">Reference proteome</keyword>
<feature type="domain" description="Metallo-beta-lactamase" evidence="2">
    <location>
        <begin position="55"/>
        <end position="273"/>
    </location>
</feature>
<evidence type="ECO:0000256" key="1">
    <source>
        <dbReference type="SAM" id="MobiDB-lite"/>
    </source>
</evidence>
<dbReference type="Gene3D" id="3.60.15.10">
    <property type="entry name" value="Ribonuclease Z/Hydroxyacylglutathione hydrolase-like"/>
    <property type="match status" value="1"/>
</dbReference>
<dbReference type="GO" id="GO:0016787">
    <property type="term" value="F:hydrolase activity"/>
    <property type="evidence" value="ECO:0007669"/>
    <property type="project" value="UniProtKB-KW"/>
</dbReference>
<dbReference type="EMBL" id="CP021404">
    <property type="protein sequence ID" value="ATI40773.1"/>
    <property type="molecule type" value="Genomic_DNA"/>
</dbReference>
<dbReference type="AlphaFoldDB" id="A0A291LVM2"/>
<dbReference type="InterPro" id="IPR048933">
    <property type="entry name" value="B_lactamase-like_C"/>
</dbReference>
<dbReference type="OrthoDB" id="2971563at2"/>
<dbReference type="InterPro" id="IPR001279">
    <property type="entry name" value="Metallo-B-lactamas"/>
</dbReference>
<evidence type="ECO:0000259" key="2">
    <source>
        <dbReference type="SMART" id="SM00849"/>
    </source>
</evidence>
<accession>A0A291LVM2</accession>
<dbReference type="InterPro" id="IPR050855">
    <property type="entry name" value="NDM-1-like"/>
</dbReference>
<dbReference type="Pfam" id="PF21221">
    <property type="entry name" value="B_lactamase-like_C"/>
    <property type="match status" value="1"/>
</dbReference>
<proteinExistence type="predicted"/>
<dbReference type="InterPro" id="IPR036388">
    <property type="entry name" value="WH-like_DNA-bd_sf"/>
</dbReference>
<dbReference type="SUPFAM" id="SSF56281">
    <property type="entry name" value="Metallo-hydrolase/oxidoreductase"/>
    <property type="match status" value="1"/>
</dbReference>
<keyword evidence="3" id="KW-0378">Hydrolase</keyword>
<reference evidence="3 4" key="1">
    <citation type="submission" date="2017-05" db="EMBL/GenBank/DDBJ databases">
        <title>Comparative genomic and metabolic analysis of manganese-oxidizing mechanisms in Celeribater manganoxidans DY25T: its adaption to the environment of polymetallic nodule.</title>
        <authorList>
            <person name="Wang X."/>
        </authorList>
    </citation>
    <scope>NUCLEOTIDE SEQUENCE [LARGE SCALE GENOMIC DNA]</scope>
    <source>
        <strain evidence="3 4">DY25</strain>
    </source>
</reference>
<dbReference type="RefSeq" id="WP_097372422.1">
    <property type="nucleotide sequence ID" value="NZ_CP021404.1"/>
</dbReference>